<dbReference type="Proteomes" id="UP001152523">
    <property type="component" value="Unassembled WGS sequence"/>
</dbReference>
<evidence type="ECO:0000313" key="3">
    <source>
        <dbReference type="Proteomes" id="UP001152523"/>
    </source>
</evidence>
<protein>
    <recommendedName>
        <fullName evidence="1">RNase H type-1 domain-containing protein</fullName>
    </recommendedName>
</protein>
<dbReference type="Gene3D" id="3.30.420.10">
    <property type="entry name" value="Ribonuclease H-like superfamily/Ribonuclease H"/>
    <property type="match status" value="1"/>
</dbReference>
<evidence type="ECO:0000313" key="2">
    <source>
        <dbReference type="EMBL" id="CAH9137217.1"/>
    </source>
</evidence>
<sequence>MRNHEGELVFAISFPVIASSSVEAEILSIILATTYAIQIGFSDFLVESDSTVALSYILEGGRGRWMDAIKEMILISFRKSISFGSVMREGNWAAHHLAAQSITQWQFFQRACDLPGPVKQAYYADYFGLSNFRYN</sequence>
<accession>A0AAV0FNK6</accession>
<evidence type="ECO:0000259" key="1">
    <source>
        <dbReference type="Pfam" id="PF13456"/>
    </source>
</evidence>
<proteinExistence type="predicted"/>
<dbReference type="InterPro" id="IPR002156">
    <property type="entry name" value="RNaseH_domain"/>
</dbReference>
<keyword evidence="3" id="KW-1185">Reference proteome</keyword>
<dbReference type="PANTHER" id="PTHR47723">
    <property type="entry name" value="OS05G0353850 PROTEIN"/>
    <property type="match status" value="1"/>
</dbReference>
<comment type="caution">
    <text evidence="2">The sequence shown here is derived from an EMBL/GenBank/DDBJ whole genome shotgun (WGS) entry which is preliminary data.</text>
</comment>
<dbReference type="PANTHER" id="PTHR47723:SF19">
    <property type="entry name" value="POLYNUCLEOTIDYL TRANSFERASE, RIBONUCLEASE H-LIKE SUPERFAMILY PROTEIN"/>
    <property type="match status" value="1"/>
</dbReference>
<dbReference type="AlphaFoldDB" id="A0AAV0FNK6"/>
<reference evidence="2" key="1">
    <citation type="submission" date="2022-07" db="EMBL/GenBank/DDBJ databases">
        <authorList>
            <person name="Macas J."/>
            <person name="Novak P."/>
            <person name="Neumann P."/>
        </authorList>
    </citation>
    <scope>NUCLEOTIDE SEQUENCE</scope>
</reference>
<dbReference type="Pfam" id="PF13456">
    <property type="entry name" value="RVT_3"/>
    <property type="match status" value="1"/>
</dbReference>
<dbReference type="InterPro" id="IPR053151">
    <property type="entry name" value="RNase_H-like"/>
</dbReference>
<gene>
    <name evidence="2" type="ORF">CEPIT_LOCUS35864</name>
</gene>
<dbReference type="GO" id="GO:0003676">
    <property type="term" value="F:nucleic acid binding"/>
    <property type="evidence" value="ECO:0007669"/>
    <property type="project" value="InterPro"/>
</dbReference>
<dbReference type="SUPFAM" id="SSF53098">
    <property type="entry name" value="Ribonuclease H-like"/>
    <property type="match status" value="1"/>
</dbReference>
<dbReference type="InterPro" id="IPR012337">
    <property type="entry name" value="RNaseH-like_sf"/>
</dbReference>
<dbReference type="InterPro" id="IPR044730">
    <property type="entry name" value="RNase_H-like_dom_plant"/>
</dbReference>
<dbReference type="EMBL" id="CAMAPF010000999">
    <property type="protein sequence ID" value="CAH9137217.1"/>
    <property type="molecule type" value="Genomic_DNA"/>
</dbReference>
<name>A0AAV0FNK6_9ASTE</name>
<dbReference type="InterPro" id="IPR036397">
    <property type="entry name" value="RNaseH_sf"/>
</dbReference>
<organism evidence="2 3">
    <name type="scientific">Cuscuta epithymum</name>
    <dbReference type="NCBI Taxonomy" id="186058"/>
    <lineage>
        <taxon>Eukaryota</taxon>
        <taxon>Viridiplantae</taxon>
        <taxon>Streptophyta</taxon>
        <taxon>Embryophyta</taxon>
        <taxon>Tracheophyta</taxon>
        <taxon>Spermatophyta</taxon>
        <taxon>Magnoliopsida</taxon>
        <taxon>eudicotyledons</taxon>
        <taxon>Gunneridae</taxon>
        <taxon>Pentapetalae</taxon>
        <taxon>asterids</taxon>
        <taxon>lamiids</taxon>
        <taxon>Solanales</taxon>
        <taxon>Convolvulaceae</taxon>
        <taxon>Cuscuteae</taxon>
        <taxon>Cuscuta</taxon>
        <taxon>Cuscuta subgen. Cuscuta</taxon>
    </lineage>
</organism>
<feature type="domain" description="RNase H type-1" evidence="1">
    <location>
        <begin position="1"/>
        <end position="100"/>
    </location>
</feature>
<dbReference type="CDD" id="cd06222">
    <property type="entry name" value="RNase_H_like"/>
    <property type="match status" value="1"/>
</dbReference>
<dbReference type="GO" id="GO:0004523">
    <property type="term" value="F:RNA-DNA hybrid ribonuclease activity"/>
    <property type="evidence" value="ECO:0007669"/>
    <property type="project" value="InterPro"/>
</dbReference>